<name>O57954_PYRHO</name>
<dbReference type="EMBL" id="BA000001">
    <property type="protein sequence ID" value="BAA29284.1"/>
    <property type="molecule type" value="Genomic_DNA"/>
</dbReference>
<dbReference type="KEGG" id="pho:PH0215"/>
<dbReference type="EnsemblBacteria" id="BAA29284">
    <property type="protein sequence ID" value="BAA29284"/>
    <property type="gene ID" value="BAA29284"/>
</dbReference>
<proteinExistence type="predicted"/>
<evidence type="ECO:0000313" key="2">
    <source>
        <dbReference type="Proteomes" id="UP000000752"/>
    </source>
</evidence>
<sequence>MAMMNNPIILIVTLSAVLLIPLIKYRAIIISAAVIAMAISVPTIETIIPCSAVSVIAAVIAAGPAINGVATGTAARASIFFSLFIVTIPPPSRASNPILNNTNPPATLRASNSM</sequence>
<protein>
    <submittedName>
        <fullName evidence="1">Uncharacterized protein</fullName>
    </submittedName>
</protein>
<organism evidence="1 2">
    <name type="scientific">Pyrococcus horikoshii (strain ATCC 700860 / DSM 12428 / JCM 9974 / NBRC 100139 / OT-3)</name>
    <dbReference type="NCBI Taxonomy" id="70601"/>
    <lineage>
        <taxon>Archaea</taxon>
        <taxon>Methanobacteriati</taxon>
        <taxon>Methanobacteriota</taxon>
        <taxon>Thermococci</taxon>
        <taxon>Thermococcales</taxon>
        <taxon>Thermococcaceae</taxon>
        <taxon>Pyrococcus</taxon>
    </lineage>
</organism>
<keyword evidence="2" id="KW-1185">Reference proteome</keyword>
<evidence type="ECO:0000313" key="1">
    <source>
        <dbReference type="EMBL" id="BAA29284.1"/>
    </source>
</evidence>
<reference evidence="1 2" key="1">
    <citation type="journal article" date="1998" name="DNA Res.">
        <title>Complete sequence and gene organization of the genome of a hyper-thermophilic archaebacterium, Pyrococcus horikoshii OT3.</title>
        <authorList>
            <person name="Kawarabayasi Y."/>
            <person name="Sawada M."/>
            <person name="Horikawa H."/>
            <person name="Haikawa Y."/>
            <person name="Hino Y."/>
            <person name="Yamamoto S."/>
            <person name="Sekine M."/>
            <person name="Baba S."/>
            <person name="Kosugi H."/>
            <person name="Hosoyama A."/>
            <person name="Nagai Y."/>
            <person name="Sakai M."/>
            <person name="Ogura K."/>
            <person name="Otuka R."/>
            <person name="Nakazawa H."/>
            <person name="Takamiya M."/>
            <person name="Ohfuku Y."/>
            <person name="Funahashi T."/>
            <person name="Tanaka T."/>
            <person name="Kudoh Y."/>
            <person name="Yamazaki J."/>
            <person name="Kushida N."/>
            <person name="Oguchi A."/>
            <person name="Aoki K."/>
            <person name="Nakamura Y."/>
            <person name="Robb T.F."/>
            <person name="Horikoshi K."/>
            <person name="Masuchi Y."/>
            <person name="Shizuya H."/>
            <person name="Kikuchi H."/>
        </authorList>
    </citation>
    <scope>NUCLEOTIDE SEQUENCE [LARGE SCALE GENOMIC DNA]</scope>
    <source>
        <strain evidence="2">ATCC 700860 / DSM 12428 / JCM 9974 / NBRC 100139 / OT-3</strain>
    </source>
</reference>
<accession>O57954</accession>
<dbReference type="Proteomes" id="UP000000752">
    <property type="component" value="Chromosome"/>
</dbReference>
<dbReference type="PIR" id="E71244">
    <property type="entry name" value="E71244"/>
</dbReference>
<gene>
    <name evidence="1" type="ordered locus">PH0215</name>
</gene>
<dbReference type="AlphaFoldDB" id="O57954"/>